<feature type="transmembrane region" description="Helical" evidence="1">
    <location>
        <begin position="1041"/>
        <end position="1059"/>
    </location>
</feature>
<dbReference type="Proteomes" id="UP001165065">
    <property type="component" value="Unassembled WGS sequence"/>
</dbReference>
<evidence type="ECO:0000256" key="2">
    <source>
        <dbReference type="SAM" id="SignalP"/>
    </source>
</evidence>
<dbReference type="PANTHER" id="PTHR21274">
    <property type="entry name" value="MECKELIN"/>
    <property type="match status" value="1"/>
</dbReference>
<dbReference type="AlphaFoldDB" id="A0A9W7GG38"/>
<feature type="transmembrane region" description="Helical" evidence="1">
    <location>
        <begin position="607"/>
        <end position="627"/>
    </location>
</feature>
<keyword evidence="2" id="KW-0732">Signal</keyword>
<dbReference type="InterPro" id="IPR019170">
    <property type="entry name" value="Meckelin"/>
</dbReference>
<keyword evidence="4" id="KW-1185">Reference proteome</keyword>
<accession>A0A9W7GG38</accession>
<feature type="transmembrane region" description="Helical" evidence="1">
    <location>
        <begin position="659"/>
        <end position="684"/>
    </location>
</feature>
<evidence type="ECO:0000313" key="3">
    <source>
        <dbReference type="EMBL" id="GMI43085.1"/>
    </source>
</evidence>
<dbReference type="Pfam" id="PF09773">
    <property type="entry name" value="Meckelin"/>
    <property type="match status" value="1"/>
</dbReference>
<feature type="transmembrane region" description="Helical" evidence="1">
    <location>
        <begin position="1071"/>
        <end position="1090"/>
    </location>
</feature>
<reference evidence="4" key="1">
    <citation type="journal article" date="2023" name="Commun. Biol.">
        <title>Genome analysis of Parmales, the sister group of diatoms, reveals the evolutionary specialization of diatoms from phago-mixotrophs to photoautotrophs.</title>
        <authorList>
            <person name="Ban H."/>
            <person name="Sato S."/>
            <person name="Yoshikawa S."/>
            <person name="Yamada K."/>
            <person name="Nakamura Y."/>
            <person name="Ichinomiya M."/>
            <person name="Sato N."/>
            <person name="Blanc-Mathieu R."/>
            <person name="Endo H."/>
            <person name="Kuwata A."/>
            <person name="Ogata H."/>
        </authorList>
    </citation>
    <scope>NUCLEOTIDE SEQUENCE [LARGE SCALE GENOMIC DNA]</scope>
</reference>
<dbReference type="GO" id="GO:0060271">
    <property type="term" value="P:cilium assembly"/>
    <property type="evidence" value="ECO:0007669"/>
    <property type="project" value="InterPro"/>
</dbReference>
<evidence type="ECO:0000313" key="4">
    <source>
        <dbReference type="Proteomes" id="UP001165065"/>
    </source>
</evidence>
<name>A0A9W7GG38_9STRA</name>
<comment type="caution">
    <text evidence="3">The sequence shown here is derived from an EMBL/GenBank/DDBJ whole genome shotgun (WGS) entry which is preliminary data.</text>
</comment>
<evidence type="ECO:0008006" key="5">
    <source>
        <dbReference type="Google" id="ProtNLM"/>
    </source>
</evidence>
<sequence length="1109" mass="126319">MASSIGHLLSSLAPAALLLILVLFSHPVKGNVEEIYLREDVTCQSSEQFFDALGLICQTCDTAANQVPDTSTVDYYNNPLGCTCATGYSKVYDDTTTEDLWDFTCTDTCSTNSFSVATDGVTCAECRSTFSANSYDATSMDCKCSQPGTTDTDGAIITYQLVEQYDSTPLTWKECILCPSGTAVITSEVAGGNPTYNSAGVSYTPDRYVCASCPDENMYFDANYVCQCPTGMQKVGVETEGPQKCVVNTLNSDTDVDFDAIEEDPYSGIATGTGSVTSDALAHYTDYAYYKCAEATKDFLTKDVQEACQTLANLCVMNMYDEDHDTCDLFDKIQDSRLIDYYDDINGWKEALPWLKYKEASKTVRENRDIEMQVSFDEIDGYVDKLRYKLVKYALNGTFIGVENLGTQFTYCGMASPDTEFGGGDTSSTKFLKFGTGQKDQYKCDLEILAEQEMFFYDMYLVDEDNTDCVGSGQVASEGNCLYPVPVLIRNLRKDAAYPNANLEPEEEIDDIFVRRFFLHDNESGKKNENLEILRYAKKMTLSVMITPEDPSRIFTPILEIEYNERKPDAWADRKRDGVATYSEDAELMAVSTMTFKAEYHMDTVEFWSNIEILVGFMSAIAGVIWLTRVRNWQTRNQRLGATNPDAGDTSGTMYMVHVLMMLLHTFVIVFFPFVFLICSYWFVFFKLQATVFVLMPADNEYYMIGNEYFFYETMFHVLFWTHTTYMLYTIYQQCNTDIFFVDWEKPKSVKQDVSIWRTILVANEWNEMQTKRKTSLEMSLVWIGFFLIGLNLKNNATTQPNIEDVEDGHINMVLRFCNTTWWFFATYALQWLWNFLFYERYYREPWSQIFVDLCTMAKVSVFIMDEPYHGYYLHCRSPYEFADGSMQQLAEQLKKEESGLTTDRRLDAPGAPEDCQTFELFTSPVFRQQFDKVYTALNQNNSAALAQDTGRLGHMVGRAGGKGRTPPPERMVMALKELNGFLQSFVEQSPPPQREELKRIVREQPFLDQLIGTPPADIRASNAKCVFYPDTKTWLKDHNFLSVTFLGIEADLFIHNVLTFNLFDMGFNDPAISILGTYLMHVLFCWLRGSFGQGNLASKTLVDDRFLI</sequence>
<dbReference type="GO" id="GO:0036038">
    <property type="term" value="C:MKS complex"/>
    <property type="evidence" value="ECO:0007669"/>
    <property type="project" value="InterPro"/>
</dbReference>
<feature type="transmembrane region" description="Helical" evidence="1">
    <location>
        <begin position="813"/>
        <end position="834"/>
    </location>
</feature>
<keyword evidence="1" id="KW-1133">Transmembrane helix</keyword>
<feature type="transmembrane region" description="Helical" evidence="1">
    <location>
        <begin position="776"/>
        <end position="793"/>
    </location>
</feature>
<dbReference type="EMBL" id="BRYA01000187">
    <property type="protein sequence ID" value="GMI43085.1"/>
    <property type="molecule type" value="Genomic_DNA"/>
</dbReference>
<keyword evidence="1" id="KW-0812">Transmembrane</keyword>
<feature type="transmembrane region" description="Helical" evidence="1">
    <location>
        <begin position="709"/>
        <end position="729"/>
    </location>
</feature>
<dbReference type="PANTHER" id="PTHR21274:SF0">
    <property type="entry name" value="MECKELIN"/>
    <property type="match status" value="1"/>
</dbReference>
<dbReference type="OrthoDB" id="419138at2759"/>
<feature type="signal peptide" evidence="2">
    <location>
        <begin position="1"/>
        <end position="30"/>
    </location>
</feature>
<organism evidence="3 4">
    <name type="scientific">Triparma columacea</name>
    <dbReference type="NCBI Taxonomy" id="722753"/>
    <lineage>
        <taxon>Eukaryota</taxon>
        <taxon>Sar</taxon>
        <taxon>Stramenopiles</taxon>
        <taxon>Ochrophyta</taxon>
        <taxon>Bolidophyceae</taxon>
        <taxon>Parmales</taxon>
        <taxon>Triparmaceae</taxon>
        <taxon>Triparma</taxon>
    </lineage>
</organism>
<protein>
    <recommendedName>
        <fullName evidence="5">Meckelin</fullName>
    </recommendedName>
</protein>
<feature type="chain" id="PRO_5040996141" description="Meckelin" evidence="2">
    <location>
        <begin position="31"/>
        <end position="1109"/>
    </location>
</feature>
<proteinExistence type="predicted"/>
<gene>
    <name evidence="3" type="ORF">TrCOL_g2460</name>
</gene>
<evidence type="ECO:0000256" key="1">
    <source>
        <dbReference type="SAM" id="Phobius"/>
    </source>
</evidence>
<keyword evidence="1" id="KW-0472">Membrane</keyword>